<dbReference type="EMBL" id="BT148492">
    <property type="protein sequence ID" value="AFK48286.1"/>
    <property type="molecule type" value="mRNA"/>
</dbReference>
<proteinExistence type="evidence at transcript level"/>
<dbReference type="AlphaFoldDB" id="I3T6Z4"/>
<organism evidence="1">
    <name type="scientific">Lotus japonicus</name>
    <name type="common">Lotus corniculatus var. japonicus</name>
    <dbReference type="NCBI Taxonomy" id="34305"/>
    <lineage>
        <taxon>Eukaryota</taxon>
        <taxon>Viridiplantae</taxon>
        <taxon>Streptophyta</taxon>
        <taxon>Embryophyta</taxon>
        <taxon>Tracheophyta</taxon>
        <taxon>Spermatophyta</taxon>
        <taxon>Magnoliopsida</taxon>
        <taxon>eudicotyledons</taxon>
        <taxon>Gunneridae</taxon>
        <taxon>Pentapetalae</taxon>
        <taxon>rosids</taxon>
        <taxon>fabids</taxon>
        <taxon>Fabales</taxon>
        <taxon>Fabaceae</taxon>
        <taxon>Papilionoideae</taxon>
        <taxon>50 kb inversion clade</taxon>
        <taxon>NPAAA clade</taxon>
        <taxon>Hologalegina</taxon>
        <taxon>robinioid clade</taxon>
        <taxon>Loteae</taxon>
        <taxon>Lotus</taxon>
    </lineage>
</organism>
<evidence type="ECO:0000313" key="1">
    <source>
        <dbReference type="EMBL" id="AFK48286.1"/>
    </source>
</evidence>
<sequence length="32" mass="3819">MRLHYFMTACVVGFKGADSVIRQILKEEKYQR</sequence>
<reference evidence="1" key="1">
    <citation type="submission" date="2012-05" db="EMBL/GenBank/DDBJ databases">
        <authorList>
            <person name="Krishnakumar V."/>
            <person name="Cheung F."/>
            <person name="Xiao Y."/>
            <person name="Chan A."/>
            <person name="Moskal W.A."/>
            <person name="Town C.D."/>
        </authorList>
    </citation>
    <scope>NUCLEOTIDE SEQUENCE</scope>
</reference>
<protein>
    <submittedName>
        <fullName evidence="1">Uncharacterized protein</fullName>
    </submittedName>
</protein>
<name>I3T6Z4_LOTJA</name>
<accession>I3T6Z4</accession>